<feature type="transmembrane region" description="Helical" evidence="1">
    <location>
        <begin position="85"/>
        <end position="107"/>
    </location>
</feature>
<dbReference type="EMBL" id="MFQE01000032">
    <property type="protein sequence ID" value="OGH71132.1"/>
    <property type="molecule type" value="Genomic_DNA"/>
</dbReference>
<comment type="caution">
    <text evidence="2">The sequence shown here is derived from an EMBL/GenBank/DDBJ whole genome shotgun (WGS) entry which is preliminary data.</text>
</comment>
<gene>
    <name evidence="2" type="ORF">A3C90_01425</name>
</gene>
<dbReference type="Proteomes" id="UP000177457">
    <property type="component" value="Unassembled WGS sequence"/>
</dbReference>
<keyword evidence="1" id="KW-0472">Membrane</keyword>
<reference evidence="2 3" key="1">
    <citation type="journal article" date="2016" name="Nat. Commun.">
        <title>Thousands of microbial genomes shed light on interconnected biogeochemical processes in an aquifer system.</title>
        <authorList>
            <person name="Anantharaman K."/>
            <person name="Brown C.T."/>
            <person name="Hug L.A."/>
            <person name="Sharon I."/>
            <person name="Castelle C.J."/>
            <person name="Probst A.J."/>
            <person name="Thomas B.C."/>
            <person name="Singh A."/>
            <person name="Wilkins M.J."/>
            <person name="Karaoz U."/>
            <person name="Brodie E.L."/>
            <person name="Williams K.H."/>
            <person name="Hubbard S.S."/>
            <person name="Banfield J.F."/>
        </authorList>
    </citation>
    <scope>NUCLEOTIDE SEQUENCE [LARGE SCALE GENOMIC DNA]</scope>
</reference>
<accession>A0A1F6MHK4</accession>
<evidence type="ECO:0000256" key="1">
    <source>
        <dbReference type="SAM" id="Phobius"/>
    </source>
</evidence>
<sequence>MYGNTSAKSKIKKKAEIQHADCFALLAVRKKTRIYAGVSPVPHLFPRARERRQTAGNKKVLMVTDQHGYMTDFHRLHMRTDEHKFLIAVPFASVSSVICEYLCSIGVNPF</sequence>
<dbReference type="STRING" id="1798683.A3C90_01425"/>
<evidence type="ECO:0000313" key="3">
    <source>
        <dbReference type="Proteomes" id="UP000177457"/>
    </source>
</evidence>
<dbReference type="AlphaFoldDB" id="A0A1F6MHK4"/>
<proteinExistence type="predicted"/>
<keyword evidence="1" id="KW-1133">Transmembrane helix</keyword>
<protein>
    <submittedName>
        <fullName evidence="2">Uncharacterized protein</fullName>
    </submittedName>
</protein>
<keyword evidence="1" id="KW-0812">Transmembrane</keyword>
<evidence type="ECO:0000313" key="2">
    <source>
        <dbReference type="EMBL" id="OGH71132.1"/>
    </source>
</evidence>
<name>A0A1F6MHK4_9BACT</name>
<organism evidence="2 3">
    <name type="scientific">Candidatus Magasanikbacteria bacterium RIFCSPHIGHO2_02_FULL_51_14</name>
    <dbReference type="NCBI Taxonomy" id="1798683"/>
    <lineage>
        <taxon>Bacteria</taxon>
        <taxon>Candidatus Magasanikiibacteriota</taxon>
    </lineage>
</organism>